<name>A0A839IP74_9GAMM</name>
<feature type="domain" description="DUF6129" evidence="1">
    <location>
        <begin position="42"/>
        <end position="78"/>
    </location>
</feature>
<gene>
    <name evidence="2" type="ORF">H4O21_07610</name>
</gene>
<dbReference type="InterPro" id="IPR046132">
    <property type="entry name" value="DUF6129"/>
</dbReference>
<accession>A0A839IP74</accession>
<dbReference type="Proteomes" id="UP000565262">
    <property type="component" value="Unassembled WGS sequence"/>
</dbReference>
<comment type="caution">
    <text evidence="2">The sequence shown here is derived from an EMBL/GenBank/DDBJ whole genome shotgun (WGS) entry which is preliminary data.</text>
</comment>
<evidence type="ECO:0000259" key="1">
    <source>
        <dbReference type="Pfam" id="PF19624"/>
    </source>
</evidence>
<protein>
    <recommendedName>
        <fullName evidence="1">DUF6129 domain-containing protein</fullName>
    </recommendedName>
</protein>
<dbReference type="RefSeq" id="WP_182808254.1">
    <property type="nucleotide sequence ID" value="NZ_JACJFM010000007.1"/>
</dbReference>
<evidence type="ECO:0000313" key="2">
    <source>
        <dbReference type="EMBL" id="MBB1486474.1"/>
    </source>
</evidence>
<reference evidence="2 3" key="1">
    <citation type="submission" date="2020-08" db="EMBL/GenBank/DDBJ databases">
        <title>Oceanospirillum sp. nov. isolated from marine sediment.</title>
        <authorList>
            <person name="Ji X."/>
        </authorList>
    </citation>
    <scope>NUCLEOTIDE SEQUENCE [LARGE SCALE GENOMIC DNA]</scope>
    <source>
        <strain evidence="2 3">D5</strain>
    </source>
</reference>
<organism evidence="2 3">
    <name type="scientific">Oceanospirillum sediminis</name>
    <dbReference type="NCBI Taxonomy" id="2760088"/>
    <lineage>
        <taxon>Bacteria</taxon>
        <taxon>Pseudomonadati</taxon>
        <taxon>Pseudomonadota</taxon>
        <taxon>Gammaproteobacteria</taxon>
        <taxon>Oceanospirillales</taxon>
        <taxon>Oceanospirillaceae</taxon>
        <taxon>Oceanospirillum</taxon>
    </lineage>
</organism>
<sequence>MISEQVLEQLAGQIIQTPPELRYQEVLQPVFKALVTQGSLTVCSDNDIPGLAKPVFEGEDFDLYLVDASSHCAGLTNNHDIACGVVLALHDDDD</sequence>
<keyword evidence="3" id="KW-1185">Reference proteome</keyword>
<dbReference type="AlphaFoldDB" id="A0A839IP74"/>
<proteinExistence type="predicted"/>
<dbReference type="EMBL" id="JACJFM010000007">
    <property type="protein sequence ID" value="MBB1486474.1"/>
    <property type="molecule type" value="Genomic_DNA"/>
</dbReference>
<dbReference type="Pfam" id="PF19624">
    <property type="entry name" value="DUF6129"/>
    <property type="match status" value="1"/>
</dbReference>
<evidence type="ECO:0000313" key="3">
    <source>
        <dbReference type="Proteomes" id="UP000565262"/>
    </source>
</evidence>